<accession>A0A0F8YJ42</accession>
<name>A0A0F8YJ42_9ZZZZ</name>
<reference evidence="1" key="1">
    <citation type="journal article" date="2015" name="Nature">
        <title>Complex archaea that bridge the gap between prokaryotes and eukaryotes.</title>
        <authorList>
            <person name="Spang A."/>
            <person name="Saw J.H."/>
            <person name="Jorgensen S.L."/>
            <person name="Zaremba-Niedzwiedzka K."/>
            <person name="Martijn J."/>
            <person name="Lind A.E."/>
            <person name="van Eijk R."/>
            <person name="Schleper C."/>
            <person name="Guy L."/>
            <person name="Ettema T.J."/>
        </authorList>
    </citation>
    <scope>NUCLEOTIDE SEQUENCE</scope>
</reference>
<comment type="caution">
    <text evidence="1">The sequence shown here is derived from an EMBL/GenBank/DDBJ whole genome shotgun (WGS) entry which is preliminary data.</text>
</comment>
<proteinExistence type="predicted"/>
<gene>
    <name evidence="1" type="ORF">LCGC14_2813940</name>
</gene>
<protein>
    <submittedName>
        <fullName evidence="1">Uncharacterized protein</fullName>
    </submittedName>
</protein>
<organism evidence="1">
    <name type="scientific">marine sediment metagenome</name>
    <dbReference type="NCBI Taxonomy" id="412755"/>
    <lineage>
        <taxon>unclassified sequences</taxon>
        <taxon>metagenomes</taxon>
        <taxon>ecological metagenomes</taxon>
    </lineage>
</organism>
<dbReference type="AlphaFoldDB" id="A0A0F8YJ42"/>
<dbReference type="EMBL" id="LAZR01053148">
    <property type="protein sequence ID" value="KKK81392.1"/>
    <property type="molecule type" value="Genomic_DNA"/>
</dbReference>
<feature type="non-terminal residue" evidence="1">
    <location>
        <position position="53"/>
    </location>
</feature>
<sequence>MKRISSRAELESLRTSALQRRKDGNVVIRVCNTGCRARKSVEVIAELEGVIEK</sequence>
<evidence type="ECO:0000313" key="1">
    <source>
        <dbReference type="EMBL" id="KKK81392.1"/>
    </source>
</evidence>